<dbReference type="EMBL" id="JBHTGQ010000008">
    <property type="protein sequence ID" value="MFC7749030.1"/>
    <property type="molecule type" value="Genomic_DNA"/>
</dbReference>
<dbReference type="SUPFAM" id="SSF52374">
    <property type="entry name" value="Nucleotidylyl transferase"/>
    <property type="match status" value="1"/>
</dbReference>
<dbReference type="RefSeq" id="WP_211346370.1">
    <property type="nucleotide sequence ID" value="NZ_JBHTGQ010000008.1"/>
</dbReference>
<reference evidence="11" key="1">
    <citation type="journal article" date="2019" name="Int. J. Syst. Evol. Microbiol.">
        <title>The Global Catalogue of Microorganisms (GCM) 10K type strain sequencing project: providing services to taxonomists for standard genome sequencing and annotation.</title>
        <authorList>
            <consortium name="The Broad Institute Genomics Platform"/>
            <consortium name="The Broad Institute Genome Sequencing Center for Infectious Disease"/>
            <person name="Wu L."/>
            <person name="Ma J."/>
        </authorList>
    </citation>
    <scope>NUCLEOTIDE SEQUENCE [LARGE SCALE GENOMIC DNA]</scope>
    <source>
        <strain evidence="11">JCM 18657</strain>
    </source>
</reference>
<comment type="function">
    <text evidence="7">Catalyzes the tRNA-independent activation of glutamate in presence of ATP and the subsequent transfer of glutamate onto a tRNA(Asp). Glutamate is transferred on the 2-amino-5-(4,5-dihydroxy-2-cyclopenten-1-yl) moiety of the queuosine in the wobble position of the QUC anticodon.</text>
</comment>
<feature type="binding site" evidence="7">
    <location>
        <begin position="6"/>
        <end position="10"/>
    </location>
    <ligand>
        <name>L-glutamate</name>
        <dbReference type="ChEBI" id="CHEBI:29985"/>
    </ligand>
</feature>
<dbReference type="InterPro" id="IPR001412">
    <property type="entry name" value="aa-tRNA-synth_I_CS"/>
</dbReference>
<dbReference type="InterPro" id="IPR020058">
    <property type="entry name" value="Glu/Gln-tRNA-synth_Ib_cat-dom"/>
</dbReference>
<evidence type="ECO:0000256" key="4">
    <source>
        <dbReference type="ARBA" id="ARBA00022833"/>
    </source>
</evidence>
<evidence type="ECO:0000256" key="3">
    <source>
        <dbReference type="ARBA" id="ARBA00022741"/>
    </source>
</evidence>
<dbReference type="NCBIfam" id="NF004315">
    <property type="entry name" value="PRK05710.1-4"/>
    <property type="match status" value="1"/>
</dbReference>
<keyword evidence="6 7" id="KW-0030">Aminoacyl-tRNA synthetase</keyword>
<keyword evidence="2 7" id="KW-0479">Metal-binding</keyword>
<evidence type="ECO:0000313" key="11">
    <source>
        <dbReference type="Proteomes" id="UP001596528"/>
    </source>
</evidence>
<evidence type="ECO:0000256" key="1">
    <source>
        <dbReference type="ARBA" id="ARBA00022598"/>
    </source>
</evidence>
<proteinExistence type="inferred from homology"/>
<evidence type="ECO:0000256" key="5">
    <source>
        <dbReference type="ARBA" id="ARBA00022840"/>
    </source>
</evidence>
<evidence type="ECO:0000256" key="7">
    <source>
        <dbReference type="HAMAP-Rule" id="MF_01428"/>
    </source>
</evidence>
<feature type="binding site" evidence="7">
    <location>
        <position position="134"/>
    </location>
    <ligand>
        <name>Zn(2+)</name>
        <dbReference type="ChEBI" id="CHEBI:29105"/>
    </ligand>
</feature>
<feature type="binding site" evidence="7">
    <location>
        <position position="211"/>
    </location>
    <ligand>
        <name>L-glutamate</name>
        <dbReference type="ChEBI" id="CHEBI:29985"/>
    </ligand>
</feature>
<dbReference type="Proteomes" id="UP001596528">
    <property type="component" value="Unassembled WGS sequence"/>
</dbReference>
<evidence type="ECO:0000259" key="9">
    <source>
        <dbReference type="Pfam" id="PF00749"/>
    </source>
</evidence>
<keyword evidence="11" id="KW-1185">Reference proteome</keyword>
<comment type="caution">
    <text evidence="10">The sequence shown here is derived from an EMBL/GenBank/DDBJ whole genome shotgun (WGS) entry which is preliminary data.</text>
</comment>
<dbReference type="InterPro" id="IPR022380">
    <property type="entry name" value="Glu-Q_tRNA(Asp)_Synthase"/>
</dbReference>
<dbReference type="PANTHER" id="PTHR43311">
    <property type="entry name" value="GLUTAMATE--TRNA LIGASE"/>
    <property type="match status" value="1"/>
</dbReference>
<comment type="similarity">
    <text evidence="7">Belongs to the class-I aminoacyl-tRNA synthetase family. GluQ subfamily.</text>
</comment>
<dbReference type="InterPro" id="IPR014729">
    <property type="entry name" value="Rossmann-like_a/b/a_fold"/>
</dbReference>
<dbReference type="PROSITE" id="PS00178">
    <property type="entry name" value="AA_TRNA_LIGASE_I"/>
    <property type="match status" value="1"/>
</dbReference>
<keyword evidence="1 7" id="KW-0436">Ligase</keyword>
<feature type="binding site" evidence="7">
    <location>
        <position position="193"/>
    </location>
    <ligand>
        <name>L-glutamate</name>
        <dbReference type="ChEBI" id="CHEBI:29985"/>
    </ligand>
</feature>
<feature type="short sequence motif" description="'KMSKS' region" evidence="7">
    <location>
        <begin position="249"/>
        <end position="253"/>
    </location>
</feature>
<dbReference type="NCBIfam" id="NF004314">
    <property type="entry name" value="PRK05710.1-3"/>
    <property type="match status" value="1"/>
</dbReference>
<keyword evidence="3 7" id="KW-0547">Nucleotide-binding</keyword>
<dbReference type="HAMAP" id="MF_01428">
    <property type="entry name" value="Glu_Q_tRNA_synth"/>
    <property type="match status" value="1"/>
</dbReference>
<evidence type="ECO:0000256" key="6">
    <source>
        <dbReference type="ARBA" id="ARBA00023146"/>
    </source>
</evidence>
<feature type="short sequence motif" description="'HIGH' region" evidence="7">
    <location>
        <begin position="9"/>
        <end position="19"/>
    </location>
</feature>
<name>A0ABW2V2K0_9BACL</name>
<dbReference type="NCBIfam" id="TIGR03838">
    <property type="entry name" value="queuosine_YadB"/>
    <property type="match status" value="1"/>
</dbReference>
<gene>
    <name evidence="10" type="primary">gluQRS</name>
    <name evidence="7" type="synonym">gluQ</name>
    <name evidence="10" type="ORF">ACFQWB_03595</name>
</gene>
<evidence type="ECO:0000256" key="8">
    <source>
        <dbReference type="RuleBase" id="RU363037"/>
    </source>
</evidence>
<sequence>MKIRGRFAPTPSGPLHLGNAWSALLAWLQVRQAGGEMLLRIEDIDGPRSRQAYIESIPEDLRWLGLDWDEGPDLGGPYSPYRQSERLARYEELLHVLKAKGLVYPCYCSRAELAAIASAPHGLAAEGPAYPGICRTLSEPERATRAERKTPSWRFVMPAEPVAFEDLAMGPQSFPAGYGGDFIVKRADGIYAYQLAVVADDADMAVTHVLRGSDLLDSTPRQLALFDALGLPAPRYAHVPLLYGPDGQRLAKRHGSASIGAMRQSGISPETIVGWLGYLAGCLPKPEPAKPRDLLPYFRLDAVPPGPIRLEPAMLDRLGIR</sequence>
<dbReference type="InterPro" id="IPR049940">
    <property type="entry name" value="GluQ/Sye"/>
</dbReference>
<dbReference type="Gene3D" id="3.40.50.620">
    <property type="entry name" value="HUPs"/>
    <property type="match status" value="1"/>
</dbReference>
<organism evidence="10 11">
    <name type="scientific">Paenibacillus thermoaerophilus</name>
    <dbReference type="NCBI Taxonomy" id="1215385"/>
    <lineage>
        <taxon>Bacteria</taxon>
        <taxon>Bacillati</taxon>
        <taxon>Bacillota</taxon>
        <taxon>Bacilli</taxon>
        <taxon>Bacillales</taxon>
        <taxon>Paenibacillaceae</taxon>
        <taxon>Paenibacillus</taxon>
    </lineage>
</organism>
<feature type="domain" description="Glutamyl/glutaminyl-tRNA synthetase class Ib catalytic" evidence="9">
    <location>
        <begin position="2"/>
        <end position="276"/>
    </location>
</feature>
<evidence type="ECO:0000313" key="10">
    <source>
        <dbReference type="EMBL" id="MFC7749030.1"/>
    </source>
</evidence>
<evidence type="ECO:0000256" key="2">
    <source>
        <dbReference type="ARBA" id="ARBA00022723"/>
    </source>
</evidence>
<keyword evidence="5 7" id="KW-0067">ATP-binding</keyword>
<feature type="binding site" evidence="7">
    <location>
        <position position="130"/>
    </location>
    <ligand>
        <name>Zn(2+)</name>
        <dbReference type="ChEBI" id="CHEBI:29105"/>
    </ligand>
</feature>
<feature type="binding site" evidence="7">
    <location>
        <position position="106"/>
    </location>
    <ligand>
        <name>Zn(2+)</name>
        <dbReference type="ChEBI" id="CHEBI:29105"/>
    </ligand>
</feature>
<keyword evidence="8" id="KW-0648">Protein biosynthesis</keyword>
<dbReference type="EC" id="6.1.1.-" evidence="7"/>
<comment type="cofactor">
    <cofactor evidence="7">
        <name>Zn(2+)</name>
        <dbReference type="ChEBI" id="CHEBI:29105"/>
    </cofactor>
    <text evidence="7">Binds 1 zinc ion per subunit.</text>
</comment>
<dbReference type="Pfam" id="PF00749">
    <property type="entry name" value="tRNA-synt_1c"/>
    <property type="match status" value="1"/>
</dbReference>
<feature type="binding site" evidence="7">
    <location>
        <position position="42"/>
    </location>
    <ligand>
        <name>L-glutamate</name>
        <dbReference type="ChEBI" id="CHEBI:29985"/>
    </ligand>
</feature>
<accession>A0ABW2V2K0</accession>
<dbReference type="GO" id="GO:0016874">
    <property type="term" value="F:ligase activity"/>
    <property type="evidence" value="ECO:0007669"/>
    <property type="project" value="UniProtKB-KW"/>
</dbReference>
<keyword evidence="4 7" id="KW-0862">Zinc</keyword>
<feature type="binding site" evidence="7">
    <location>
        <position position="252"/>
    </location>
    <ligand>
        <name>ATP</name>
        <dbReference type="ChEBI" id="CHEBI:30616"/>
    </ligand>
</feature>
<dbReference type="InterPro" id="IPR000924">
    <property type="entry name" value="Glu/Gln-tRNA-synth"/>
</dbReference>
<dbReference type="PANTHER" id="PTHR43311:SF1">
    <property type="entry name" value="GLUTAMYL-Q TRNA(ASP) SYNTHETASE"/>
    <property type="match status" value="1"/>
</dbReference>
<dbReference type="PRINTS" id="PR00987">
    <property type="entry name" value="TRNASYNTHGLU"/>
</dbReference>
<feature type="binding site" evidence="7">
    <location>
        <position position="108"/>
    </location>
    <ligand>
        <name>Zn(2+)</name>
        <dbReference type="ChEBI" id="CHEBI:29105"/>
    </ligand>
</feature>
<protein>
    <recommendedName>
        <fullName evidence="7">Glutamyl-Q tRNA(Asp) synthetase</fullName>
        <shortName evidence="7">Glu-Q-RSs</shortName>
        <ecNumber evidence="7">6.1.1.-</ecNumber>
    </recommendedName>
</protein>